<name>A0A1Y1RXG8_9SPIO</name>
<dbReference type="STRING" id="1963862.B4O97_10050"/>
<evidence type="ECO:0000256" key="6">
    <source>
        <dbReference type="ARBA" id="ARBA00023139"/>
    </source>
</evidence>
<evidence type="ECO:0000313" key="9">
    <source>
        <dbReference type="Proteomes" id="UP000192343"/>
    </source>
</evidence>
<evidence type="ECO:0000256" key="2">
    <source>
        <dbReference type="ARBA" id="ARBA00008520"/>
    </source>
</evidence>
<dbReference type="PANTHER" id="PTHR43649">
    <property type="entry name" value="ARABINOSE-BINDING PROTEIN-RELATED"/>
    <property type="match status" value="1"/>
</dbReference>
<dbReference type="GO" id="GO:0042597">
    <property type="term" value="C:periplasmic space"/>
    <property type="evidence" value="ECO:0007669"/>
    <property type="project" value="UniProtKB-SubCell"/>
</dbReference>
<keyword evidence="6" id="KW-0564">Palmitate</keyword>
<protein>
    <recommendedName>
        <fullName evidence="10">Extracellular solute-binding protein</fullName>
    </recommendedName>
</protein>
<evidence type="ECO:0000256" key="7">
    <source>
        <dbReference type="ARBA" id="ARBA00023288"/>
    </source>
</evidence>
<comment type="similarity">
    <text evidence="2">Belongs to the bacterial solute-binding protein 1 family.</text>
</comment>
<evidence type="ECO:0008006" key="10">
    <source>
        <dbReference type="Google" id="ProtNLM"/>
    </source>
</evidence>
<comment type="subcellular location">
    <subcellularLocation>
        <location evidence="1">Periplasm</location>
    </subcellularLocation>
</comment>
<sequence>MARLTAVVVFPTPPFPEPTATDRLRISPSHCLKSLLSGIIPDIIIVKNMVFQEPILSRYGRYLIILLIFSALAGCSRDRTGSETPLQIYSRLWTPLREQTFIREELKRFYSETGIETELLLYTDTDMDRMAESGELSEADLIIFYGNRLASLADAIDFVDLREQSKLFEDRTFLFKHLGTERKDTWEYFLPLGADVYLLIASREAASARPVGADGENITWPQVAEWIQRASRQQGRGLLAVTGVPNKSLVYFMAGPILSYGGGFPDLTSEAALEALRLLQGMRWVFHPLIENFDTVIDPLVDGSAWFAFAHCAHAGSILQESPGNFDVYPAPSGPAGMGSVSGFSAVGIPGGTKNAKAALALVEYLTRPEVQARISKGVGGFIPTVLEASDYLGEEPLARVIRYGLHVLDSGRTREIPLEYGEWGNVKHVYESVFFSTVLSGRNISVDSLKWAQTELDKLKTSQ</sequence>
<dbReference type="Proteomes" id="UP000192343">
    <property type="component" value="Unassembled WGS sequence"/>
</dbReference>
<proteinExistence type="inferred from homology"/>
<dbReference type="Pfam" id="PF13416">
    <property type="entry name" value="SBP_bac_8"/>
    <property type="match status" value="1"/>
</dbReference>
<organism evidence="8 9">
    <name type="scientific">Marispirochaeta aestuarii</name>
    <dbReference type="NCBI Taxonomy" id="1963862"/>
    <lineage>
        <taxon>Bacteria</taxon>
        <taxon>Pseudomonadati</taxon>
        <taxon>Spirochaetota</taxon>
        <taxon>Spirochaetia</taxon>
        <taxon>Spirochaetales</taxon>
        <taxon>Spirochaetaceae</taxon>
        <taxon>Marispirochaeta</taxon>
    </lineage>
</organism>
<evidence type="ECO:0000256" key="1">
    <source>
        <dbReference type="ARBA" id="ARBA00004418"/>
    </source>
</evidence>
<dbReference type="InterPro" id="IPR050490">
    <property type="entry name" value="Bact_solute-bd_prot1"/>
</dbReference>
<evidence type="ECO:0000313" key="8">
    <source>
        <dbReference type="EMBL" id="ORC35070.1"/>
    </source>
</evidence>
<keyword evidence="9" id="KW-1185">Reference proteome</keyword>
<gene>
    <name evidence="8" type="ORF">B4O97_10050</name>
</gene>
<keyword evidence="3" id="KW-1003">Cell membrane</keyword>
<dbReference type="SUPFAM" id="SSF53850">
    <property type="entry name" value="Periplasmic binding protein-like II"/>
    <property type="match status" value="1"/>
</dbReference>
<dbReference type="InterPro" id="IPR006059">
    <property type="entry name" value="SBP"/>
</dbReference>
<evidence type="ECO:0000256" key="5">
    <source>
        <dbReference type="ARBA" id="ARBA00023136"/>
    </source>
</evidence>
<dbReference type="PANTHER" id="PTHR43649:SF33">
    <property type="entry name" value="POLYGALACTURONAN_RHAMNOGALACTURONAN-BINDING PROTEIN YTCQ"/>
    <property type="match status" value="1"/>
</dbReference>
<accession>A0A1Y1RXG8</accession>
<dbReference type="AlphaFoldDB" id="A0A1Y1RXG8"/>
<evidence type="ECO:0000256" key="4">
    <source>
        <dbReference type="ARBA" id="ARBA00022729"/>
    </source>
</evidence>
<evidence type="ECO:0000256" key="3">
    <source>
        <dbReference type="ARBA" id="ARBA00022475"/>
    </source>
</evidence>
<comment type="caution">
    <text evidence="8">The sequence shown here is derived from an EMBL/GenBank/DDBJ whole genome shotgun (WGS) entry which is preliminary data.</text>
</comment>
<dbReference type="EMBL" id="MWQY01000010">
    <property type="protein sequence ID" value="ORC35070.1"/>
    <property type="molecule type" value="Genomic_DNA"/>
</dbReference>
<keyword evidence="5" id="KW-0472">Membrane</keyword>
<keyword evidence="4" id="KW-0732">Signal</keyword>
<reference evidence="8 9" key="1">
    <citation type="submission" date="2017-03" db="EMBL/GenBank/DDBJ databases">
        <title>Draft Genome sequence of Marispirochaeta sp. strain JC444.</title>
        <authorList>
            <person name="Shivani Y."/>
            <person name="Subhash Y."/>
            <person name="Sasikala C."/>
            <person name="Ramana C."/>
        </authorList>
    </citation>
    <scope>NUCLEOTIDE SEQUENCE [LARGE SCALE GENOMIC DNA]</scope>
    <source>
        <strain evidence="8 9">JC444</strain>
    </source>
</reference>
<dbReference type="Gene3D" id="3.40.190.10">
    <property type="entry name" value="Periplasmic binding protein-like II"/>
    <property type="match status" value="1"/>
</dbReference>
<keyword evidence="7" id="KW-0449">Lipoprotein</keyword>